<dbReference type="EMBL" id="WKLT01000051">
    <property type="protein sequence ID" value="MRY60592.1"/>
    <property type="molecule type" value="Genomic_DNA"/>
</dbReference>
<organism evidence="1 2">
    <name type="scientific">Parabacteroides distasonis</name>
    <dbReference type="NCBI Taxonomy" id="823"/>
    <lineage>
        <taxon>Bacteria</taxon>
        <taxon>Pseudomonadati</taxon>
        <taxon>Bacteroidota</taxon>
        <taxon>Bacteroidia</taxon>
        <taxon>Bacteroidales</taxon>
        <taxon>Tannerellaceae</taxon>
        <taxon>Parabacteroides</taxon>
    </lineage>
</organism>
<protein>
    <recommendedName>
        <fullName evidence="3">Terminase large subunit gp17-like C-terminal domain-containing protein</fullName>
    </recommendedName>
</protein>
<sequence length="254" mass="28045">MTVDEDWVENERFNVHYYAPILTNDDGSRRSVWPEKWSLEFLESIEHTRSYAKNYLSSPLGADGDYWTLDDFHPLTAELNAAVTHEVISVDPAVTTNASSDFTAIAAVGWARSVNRCAVYEARAIKVGPDDIRLAVLRFVERAIERGHAVIVIVEANQGGDLWLRILHDMPVKVKPYPAGTASKNVRAASALDHYNRGRVEHAPGLREAEGQMAAFPRAPHDDLVDAVGAGVRYFLDRGNKTKIAVGSTSVAYA</sequence>
<dbReference type="RefSeq" id="WP_151877627.1">
    <property type="nucleotide sequence ID" value="NZ_WKLT01000051.1"/>
</dbReference>
<evidence type="ECO:0000313" key="1">
    <source>
        <dbReference type="EMBL" id="MRY60592.1"/>
    </source>
</evidence>
<accession>A0A7K0GNH4</accession>
<name>A0A7K0GNH4_PARDI</name>
<comment type="caution">
    <text evidence="1">The sequence shown here is derived from an EMBL/GenBank/DDBJ whole genome shotgun (WGS) entry which is preliminary data.</text>
</comment>
<dbReference type="Proteomes" id="UP000463337">
    <property type="component" value="Unassembled WGS sequence"/>
</dbReference>
<evidence type="ECO:0008006" key="3">
    <source>
        <dbReference type="Google" id="ProtNLM"/>
    </source>
</evidence>
<dbReference type="Gene3D" id="3.30.420.240">
    <property type="match status" value="1"/>
</dbReference>
<dbReference type="AlphaFoldDB" id="A0A7K0GNH4"/>
<gene>
    <name evidence="1" type="ORF">GKD59_22400</name>
</gene>
<proteinExistence type="predicted"/>
<evidence type="ECO:0000313" key="2">
    <source>
        <dbReference type="Proteomes" id="UP000463337"/>
    </source>
</evidence>
<reference evidence="1 2" key="1">
    <citation type="journal article" date="2019" name="Nat. Med.">
        <title>A library of human gut bacterial isolates paired with longitudinal multiomics data enables mechanistic microbiome research.</title>
        <authorList>
            <person name="Poyet M."/>
            <person name="Groussin M."/>
            <person name="Gibbons S.M."/>
            <person name="Avila-Pacheco J."/>
            <person name="Jiang X."/>
            <person name="Kearney S.M."/>
            <person name="Perrotta A.R."/>
            <person name="Berdy B."/>
            <person name="Zhao S."/>
            <person name="Lieberman T.D."/>
            <person name="Swanson P.K."/>
            <person name="Smith M."/>
            <person name="Roesemann S."/>
            <person name="Alexander J.E."/>
            <person name="Rich S.A."/>
            <person name="Livny J."/>
            <person name="Vlamakis H."/>
            <person name="Clish C."/>
            <person name="Bullock K."/>
            <person name="Deik A."/>
            <person name="Scott J."/>
            <person name="Pierce K.A."/>
            <person name="Xavier R.J."/>
            <person name="Alm E.J."/>
        </authorList>
    </citation>
    <scope>NUCLEOTIDE SEQUENCE [LARGE SCALE GENOMIC DNA]</scope>
    <source>
        <strain evidence="1 2">BIOML-A41</strain>
    </source>
</reference>